<evidence type="ECO:0000259" key="8">
    <source>
        <dbReference type="PROSITE" id="PS51085"/>
    </source>
</evidence>
<evidence type="ECO:0000256" key="1">
    <source>
        <dbReference type="ARBA" id="ARBA00001974"/>
    </source>
</evidence>
<dbReference type="SUPFAM" id="SSF63380">
    <property type="entry name" value="Riboflavin synthase domain-like"/>
    <property type="match status" value="1"/>
</dbReference>
<dbReference type="GO" id="GO:0046872">
    <property type="term" value="F:metal ion binding"/>
    <property type="evidence" value="ECO:0007669"/>
    <property type="project" value="UniProtKB-KW"/>
</dbReference>
<dbReference type="InterPro" id="IPR039261">
    <property type="entry name" value="FNR_nucleotide-bd"/>
</dbReference>
<evidence type="ECO:0000256" key="5">
    <source>
        <dbReference type="ARBA" id="ARBA00023002"/>
    </source>
</evidence>
<keyword evidence="2" id="KW-0285">Flavoprotein</keyword>
<dbReference type="PANTHER" id="PTHR47354">
    <property type="entry name" value="NADH OXIDOREDUCTASE HCR"/>
    <property type="match status" value="1"/>
</dbReference>
<evidence type="ECO:0000256" key="7">
    <source>
        <dbReference type="ARBA" id="ARBA00023014"/>
    </source>
</evidence>
<dbReference type="PROSITE" id="PS51085">
    <property type="entry name" value="2FE2S_FER_2"/>
    <property type="match status" value="1"/>
</dbReference>
<comment type="cofactor">
    <cofactor evidence="1">
        <name>FAD</name>
        <dbReference type="ChEBI" id="CHEBI:57692"/>
    </cofactor>
</comment>
<dbReference type="SUPFAM" id="SSF52343">
    <property type="entry name" value="Ferredoxin reductase-like, C-terminal NADP-linked domain"/>
    <property type="match status" value="1"/>
</dbReference>
<dbReference type="Pfam" id="PF00111">
    <property type="entry name" value="Fer2"/>
    <property type="match status" value="1"/>
</dbReference>
<dbReference type="CDD" id="cd00207">
    <property type="entry name" value="fer2"/>
    <property type="match status" value="1"/>
</dbReference>
<dbReference type="RefSeq" id="WP_200887748.1">
    <property type="nucleotide sequence ID" value="NZ_CP008947.1"/>
</dbReference>
<evidence type="ECO:0000256" key="6">
    <source>
        <dbReference type="ARBA" id="ARBA00023004"/>
    </source>
</evidence>
<dbReference type="InterPro" id="IPR006058">
    <property type="entry name" value="2Fe2S_fd_BS"/>
</dbReference>
<gene>
    <name evidence="10" type="ORF">EP51_21605</name>
</gene>
<dbReference type="InterPro" id="IPR017938">
    <property type="entry name" value="Riboflavin_synthase-like_b-brl"/>
</dbReference>
<keyword evidence="5" id="KW-0560">Oxidoreductase</keyword>
<evidence type="ECO:0000313" key="10">
    <source>
        <dbReference type="EMBL" id="AII07109.1"/>
    </source>
</evidence>
<dbReference type="Gene3D" id="3.10.20.30">
    <property type="match status" value="1"/>
</dbReference>
<dbReference type="EMBL" id="CP008947">
    <property type="protein sequence ID" value="AII07109.1"/>
    <property type="molecule type" value="Genomic_DNA"/>
</dbReference>
<dbReference type="PROSITE" id="PS00197">
    <property type="entry name" value="2FE2S_FER_1"/>
    <property type="match status" value="1"/>
</dbReference>
<dbReference type="PRINTS" id="PR00409">
    <property type="entry name" value="PHDIOXRDTASE"/>
</dbReference>
<feature type="domain" description="2Fe-2S ferredoxin-type" evidence="8">
    <location>
        <begin position="232"/>
        <end position="319"/>
    </location>
</feature>
<keyword evidence="6" id="KW-0408">Iron</keyword>
<feature type="domain" description="FAD-binding FR-type" evidence="9">
    <location>
        <begin position="5"/>
        <end position="107"/>
    </location>
</feature>
<evidence type="ECO:0000313" key="11">
    <source>
        <dbReference type="Proteomes" id="UP000028488"/>
    </source>
</evidence>
<organism evidence="10 11">
    <name type="scientific">Rhodococcus opacus</name>
    <name type="common">Nocardia opaca</name>
    <dbReference type="NCBI Taxonomy" id="37919"/>
    <lineage>
        <taxon>Bacteria</taxon>
        <taxon>Bacillati</taxon>
        <taxon>Actinomycetota</taxon>
        <taxon>Actinomycetes</taxon>
        <taxon>Mycobacteriales</taxon>
        <taxon>Nocardiaceae</taxon>
        <taxon>Rhodococcus</taxon>
    </lineage>
</organism>
<dbReference type="Gene3D" id="2.40.30.10">
    <property type="entry name" value="Translation factors"/>
    <property type="match status" value="1"/>
</dbReference>
<keyword evidence="3" id="KW-0001">2Fe-2S</keyword>
<evidence type="ECO:0000256" key="3">
    <source>
        <dbReference type="ARBA" id="ARBA00022714"/>
    </source>
</evidence>
<evidence type="ECO:0000256" key="4">
    <source>
        <dbReference type="ARBA" id="ARBA00022723"/>
    </source>
</evidence>
<dbReference type="GO" id="GO:0016491">
    <property type="term" value="F:oxidoreductase activity"/>
    <property type="evidence" value="ECO:0007669"/>
    <property type="project" value="UniProtKB-KW"/>
</dbReference>
<dbReference type="InterPro" id="IPR012675">
    <property type="entry name" value="Beta-grasp_dom_sf"/>
</dbReference>
<dbReference type="InterPro" id="IPR050415">
    <property type="entry name" value="MRET"/>
</dbReference>
<dbReference type="PROSITE" id="PS51384">
    <property type="entry name" value="FAD_FR"/>
    <property type="match status" value="1"/>
</dbReference>
<dbReference type="AlphaFoldDB" id="A0A076EUM9"/>
<dbReference type="GO" id="GO:0051537">
    <property type="term" value="F:2 iron, 2 sulfur cluster binding"/>
    <property type="evidence" value="ECO:0007669"/>
    <property type="project" value="UniProtKB-KW"/>
</dbReference>
<dbReference type="InterPro" id="IPR017927">
    <property type="entry name" value="FAD-bd_FR_type"/>
</dbReference>
<protein>
    <submittedName>
        <fullName evidence="10">Ferredoxin</fullName>
    </submittedName>
</protein>
<name>A0A076EUM9_RHOOP</name>
<evidence type="ECO:0000259" key="9">
    <source>
        <dbReference type="PROSITE" id="PS51384"/>
    </source>
</evidence>
<reference evidence="10 11" key="1">
    <citation type="submission" date="2014-07" db="EMBL/GenBank/DDBJ databases">
        <title>Genome Sequence of Rhodococcus opacus Strain R7, a Biodegrader of Mono- and Polycyclic Aromatic Hydrocarbons.</title>
        <authorList>
            <person name="Di Gennaro P."/>
            <person name="Zampolli J."/>
            <person name="Presti I."/>
            <person name="Cappelletti M."/>
            <person name="D'Ursi P."/>
            <person name="Orro A."/>
            <person name="Mezzelani A."/>
            <person name="Milanesi L."/>
        </authorList>
    </citation>
    <scope>NUCLEOTIDE SEQUENCE [LARGE SCALE GENOMIC DNA]</scope>
    <source>
        <strain evidence="10 11">R7</strain>
    </source>
</reference>
<dbReference type="CDD" id="cd06185">
    <property type="entry name" value="PDR_like"/>
    <property type="match status" value="1"/>
</dbReference>
<dbReference type="InterPro" id="IPR001041">
    <property type="entry name" value="2Fe-2S_ferredoxin-type"/>
</dbReference>
<proteinExistence type="predicted"/>
<sequence length="319" mass="34343">MTTDADTVPMMVRQMRVESSGVVSLRLERQDGGAVDRWTPGAHLDLHLNRGTIRQYSLCGDPDDKTGYRVAILHEVTGRGGSRHVHETLRPGDSLSVSAPRNNFELLPSPRYVFIAGGIGITPILAMIGEAERMGAEWELHYGGRARASMAFLDELSAYGDRVHVVTEEADGILDLAAILGAARAETLVYACGPEGLLGAVEGYTGTWPDGAIRLERFKAKEIPADTLAGDRPVRVICERSGISATVAPDRTILDTLEESGVDVPNSCREGICGTCETRVLAGTPDHRDSLLSSSEQESGTTIMICVSRARSDELVLDL</sequence>
<dbReference type="eggNOG" id="COG1018">
    <property type="taxonomic scope" value="Bacteria"/>
</dbReference>
<dbReference type="Proteomes" id="UP000028488">
    <property type="component" value="Chromosome"/>
</dbReference>
<keyword evidence="7" id="KW-0411">Iron-sulfur</keyword>
<accession>A0A076EUM9</accession>
<dbReference type="InterPro" id="IPR036010">
    <property type="entry name" value="2Fe-2S_ferredoxin-like_sf"/>
</dbReference>
<dbReference type="SUPFAM" id="SSF54292">
    <property type="entry name" value="2Fe-2S ferredoxin-like"/>
    <property type="match status" value="1"/>
</dbReference>
<dbReference type="PANTHER" id="PTHR47354:SF1">
    <property type="entry name" value="CARNITINE MONOOXYGENASE REDUCTASE SUBUNIT"/>
    <property type="match status" value="1"/>
</dbReference>
<evidence type="ECO:0000256" key="2">
    <source>
        <dbReference type="ARBA" id="ARBA00022630"/>
    </source>
</evidence>
<dbReference type="Gene3D" id="3.40.50.80">
    <property type="entry name" value="Nucleotide-binding domain of ferredoxin-NADP reductase (FNR) module"/>
    <property type="match status" value="1"/>
</dbReference>
<keyword evidence="4" id="KW-0479">Metal-binding</keyword>